<reference evidence="2 3" key="1">
    <citation type="submission" date="2019-05" db="EMBL/GenBank/DDBJ databases">
        <title>Another draft genome of Portunus trituberculatus and its Hox gene families provides insights of decapod evolution.</title>
        <authorList>
            <person name="Jeong J.-H."/>
            <person name="Song I."/>
            <person name="Kim S."/>
            <person name="Choi T."/>
            <person name="Kim D."/>
            <person name="Ryu S."/>
            <person name="Kim W."/>
        </authorList>
    </citation>
    <scope>NUCLEOTIDE SEQUENCE [LARGE SCALE GENOMIC DNA]</scope>
    <source>
        <tissue evidence="2">Muscle</tissue>
    </source>
</reference>
<dbReference type="AlphaFoldDB" id="A0A5B7EK56"/>
<evidence type="ECO:0000313" key="2">
    <source>
        <dbReference type="EMBL" id="MPC32894.1"/>
    </source>
</evidence>
<keyword evidence="3" id="KW-1185">Reference proteome</keyword>
<name>A0A5B7EK56_PORTR</name>
<organism evidence="2 3">
    <name type="scientific">Portunus trituberculatus</name>
    <name type="common">Swimming crab</name>
    <name type="synonym">Neptunus trituberculatus</name>
    <dbReference type="NCBI Taxonomy" id="210409"/>
    <lineage>
        <taxon>Eukaryota</taxon>
        <taxon>Metazoa</taxon>
        <taxon>Ecdysozoa</taxon>
        <taxon>Arthropoda</taxon>
        <taxon>Crustacea</taxon>
        <taxon>Multicrustacea</taxon>
        <taxon>Malacostraca</taxon>
        <taxon>Eumalacostraca</taxon>
        <taxon>Eucarida</taxon>
        <taxon>Decapoda</taxon>
        <taxon>Pleocyemata</taxon>
        <taxon>Brachyura</taxon>
        <taxon>Eubrachyura</taxon>
        <taxon>Portunoidea</taxon>
        <taxon>Portunidae</taxon>
        <taxon>Portuninae</taxon>
        <taxon>Portunus</taxon>
    </lineage>
</organism>
<dbReference type="Proteomes" id="UP000324222">
    <property type="component" value="Unassembled WGS sequence"/>
</dbReference>
<accession>A0A5B7EK56</accession>
<sequence length="104" mass="11706">MGNSTRPAPHATPANHRTRLSFHPRGESSQATPTALLAQTSRTNNWIIFLLTKEVFRHEYAGRLSLPLVDDEAQLFPSPETRWRGDAAWYLVMGGMDAQDVELM</sequence>
<evidence type="ECO:0000256" key="1">
    <source>
        <dbReference type="SAM" id="MobiDB-lite"/>
    </source>
</evidence>
<gene>
    <name evidence="2" type="ORF">E2C01_026228</name>
</gene>
<comment type="caution">
    <text evidence="2">The sequence shown here is derived from an EMBL/GenBank/DDBJ whole genome shotgun (WGS) entry which is preliminary data.</text>
</comment>
<proteinExistence type="predicted"/>
<protein>
    <submittedName>
        <fullName evidence="2">Uncharacterized protein</fullName>
    </submittedName>
</protein>
<dbReference type="EMBL" id="VSRR010002717">
    <property type="protein sequence ID" value="MPC32894.1"/>
    <property type="molecule type" value="Genomic_DNA"/>
</dbReference>
<feature type="region of interest" description="Disordered" evidence="1">
    <location>
        <begin position="1"/>
        <end position="32"/>
    </location>
</feature>
<evidence type="ECO:0000313" key="3">
    <source>
        <dbReference type="Proteomes" id="UP000324222"/>
    </source>
</evidence>